<protein>
    <recommendedName>
        <fullName evidence="2 15">BRISC and BRCA1-A complex member 2</fullName>
    </recommendedName>
</protein>
<dbReference type="GO" id="GO:0007095">
    <property type="term" value="P:mitotic G2 DNA damage checkpoint signaling"/>
    <property type="evidence" value="ECO:0007669"/>
    <property type="project" value="UniProtKB-UniRule"/>
</dbReference>
<keyword evidence="7 15" id="KW-0227">DNA damage</keyword>
<dbReference type="GO" id="GO:0045739">
    <property type="term" value="P:positive regulation of DNA repair"/>
    <property type="evidence" value="ECO:0007669"/>
    <property type="project" value="UniProtKB-UniRule"/>
</dbReference>
<organism evidence="16 17">
    <name type="scientific">Acanthoscelides obtectus</name>
    <name type="common">Bean weevil</name>
    <name type="synonym">Bruchus obtectus</name>
    <dbReference type="NCBI Taxonomy" id="200917"/>
    <lineage>
        <taxon>Eukaryota</taxon>
        <taxon>Metazoa</taxon>
        <taxon>Ecdysozoa</taxon>
        <taxon>Arthropoda</taxon>
        <taxon>Hexapoda</taxon>
        <taxon>Insecta</taxon>
        <taxon>Pterygota</taxon>
        <taxon>Neoptera</taxon>
        <taxon>Endopterygota</taxon>
        <taxon>Coleoptera</taxon>
        <taxon>Polyphaga</taxon>
        <taxon>Cucujiformia</taxon>
        <taxon>Chrysomeloidea</taxon>
        <taxon>Chrysomelidae</taxon>
        <taxon>Bruchinae</taxon>
        <taxon>Bruchini</taxon>
        <taxon>Acanthoscelides</taxon>
    </lineage>
</organism>
<evidence type="ECO:0000256" key="1">
    <source>
        <dbReference type="ARBA" id="ARBA00004123"/>
    </source>
</evidence>
<keyword evidence="10 15" id="KW-0156">Chromatin regulator</keyword>
<evidence type="ECO:0000256" key="8">
    <source>
        <dbReference type="ARBA" id="ARBA00022776"/>
    </source>
</evidence>
<evidence type="ECO:0000256" key="2">
    <source>
        <dbReference type="ARBA" id="ARBA00019438"/>
    </source>
</evidence>
<comment type="subcellular location">
    <subcellularLocation>
        <location evidence="15">Cytoplasm</location>
    </subcellularLocation>
    <subcellularLocation>
        <location evidence="1 15">Nucleus</location>
    </subcellularLocation>
    <text evidence="15">Localizes at sites of DNA damage at double-strand breaks (DSBs).</text>
</comment>
<dbReference type="GO" id="GO:0006915">
    <property type="term" value="P:apoptotic process"/>
    <property type="evidence" value="ECO:0007669"/>
    <property type="project" value="UniProtKB-UniRule"/>
</dbReference>
<keyword evidence="5 15" id="KW-0053">Apoptosis</keyword>
<dbReference type="InterPro" id="IPR010358">
    <property type="entry name" value="BRE"/>
</dbReference>
<dbReference type="AlphaFoldDB" id="A0A9P0LPG1"/>
<comment type="caution">
    <text evidence="16">The sequence shown here is derived from an EMBL/GenBank/DDBJ whole genome shotgun (WGS) entry which is preliminary data.</text>
</comment>
<evidence type="ECO:0000256" key="10">
    <source>
        <dbReference type="ARBA" id="ARBA00022853"/>
    </source>
</evidence>
<comment type="similarity">
    <text evidence="14 15">Belongs to the BABAM2 family.</text>
</comment>
<keyword evidence="8 15" id="KW-0498">Mitosis</keyword>
<dbReference type="PANTHER" id="PTHR15189:SF7">
    <property type="entry name" value="BRISC AND BRCA1-A COMPLEX MEMBER 2"/>
    <property type="match status" value="1"/>
</dbReference>
<dbReference type="GO" id="GO:0031593">
    <property type="term" value="F:polyubiquitin modification-dependent protein binding"/>
    <property type="evidence" value="ECO:0007669"/>
    <property type="project" value="UniProtKB-UniRule"/>
</dbReference>
<comment type="domain">
    <text evidence="15">Contains 2 ubiquitin-conjugating enzyme family-like (UEV-like) regions. These regions lack the critical Cys residues required for ubiquitination but retain the ability to bind ubiquitin.</text>
</comment>
<dbReference type="GO" id="GO:0010212">
    <property type="term" value="P:response to ionizing radiation"/>
    <property type="evidence" value="ECO:0007669"/>
    <property type="project" value="UniProtKB-UniRule"/>
</dbReference>
<evidence type="ECO:0000256" key="4">
    <source>
        <dbReference type="ARBA" id="ARBA00022618"/>
    </source>
</evidence>
<evidence type="ECO:0000256" key="9">
    <source>
        <dbReference type="ARBA" id="ARBA00022786"/>
    </source>
</evidence>
<evidence type="ECO:0000313" key="16">
    <source>
        <dbReference type="EMBL" id="CAH1996453.1"/>
    </source>
</evidence>
<reference evidence="16" key="1">
    <citation type="submission" date="2022-03" db="EMBL/GenBank/DDBJ databases">
        <authorList>
            <person name="Sayadi A."/>
        </authorList>
    </citation>
    <scope>NUCLEOTIDE SEQUENCE</scope>
</reference>
<keyword evidence="17" id="KW-1185">Reference proteome</keyword>
<keyword evidence="13 15" id="KW-0131">Cell cycle</keyword>
<evidence type="ECO:0000256" key="13">
    <source>
        <dbReference type="ARBA" id="ARBA00023306"/>
    </source>
</evidence>
<dbReference type="GO" id="GO:0070531">
    <property type="term" value="C:BRCA1-A complex"/>
    <property type="evidence" value="ECO:0007669"/>
    <property type="project" value="UniProtKB-UniRule"/>
</dbReference>
<sequence>MSIPTCLQKHLDELYQNSCLGLSDIAHNDITPYNHADFIIKIPYAGKKLKWDIFFDPEDFTFPPDFDFNDDYFLANPDIEMIEKHIPNLGNWNLDNPKMLAIILKEFLEYYKQLQIEKLRKENIYFRYYEEYEKLISGDQIKAENVEVSVDGTNITFLIEIKLDLTVLPEYCSDYELNNSDDTILLKIIINKMDGSNTKCSVQYPLNMELILGDHLPLPKFARDVAINEYVSAIKEILMQRVSEIAENCRLRKEFMTSLHSLVSLKIVESDTEHFKKLVMLAKNEDYGCLVTTIAGNKFPQENPAIKLSSVYCQEGKSCNKVLPKFQYNTSLSPDKNAHLLVQSLSQAICQLKQHKC</sequence>
<proteinExistence type="inferred from homology"/>
<evidence type="ECO:0000256" key="3">
    <source>
        <dbReference type="ARBA" id="ARBA00022490"/>
    </source>
</evidence>
<dbReference type="Pfam" id="PF06113">
    <property type="entry name" value="BRE"/>
    <property type="match status" value="1"/>
</dbReference>
<gene>
    <name evidence="16" type="ORF">ACAOBT_LOCUS23217</name>
</gene>
<accession>A0A9P0LPG1</accession>
<evidence type="ECO:0000256" key="5">
    <source>
        <dbReference type="ARBA" id="ARBA00022703"/>
    </source>
</evidence>
<evidence type="ECO:0000256" key="12">
    <source>
        <dbReference type="ARBA" id="ARBA00023242"/>
    </source>
</evidence>
<evidence type="ECO:0000313" key="17">
    <source>
        <dbReference type="Proteomes" id="UP001152888"/>
    </source>
</evidence>
<keyword evidence="11 15" id="KW-0234">DNA repair</keyword>
<dbReference type="OrthoDB" id="538811at2759"/>
<comment type="function">
    <text evidence="15">May play a role in homeostasis or cellular differentiation in cells of neural, epithelial and germline origins. May also act as a death receptor-associated anti-apoptotic protein, which inhibits the mitochondrial apoptotic pathway.</text>
</comment>
<evidence type="ECO:0000256" key="6">
    <source>
        <dbReference type="ARBA" id="ARBA00022737"/>
    </source>
</evidence>
<evidence type="ECO:0000256" key="11">
    <source>
        <dbReference type="ARBA" id="ARBA00023204"/>
    </source>
</evidence>
<dbReference type="GO" id="GO:0006302">
    <property type="term" value="P:double-strand break repair"/>
    <property type="evidence" value="ECO:0007669"/>
    <property type="project" value="UniProtKB-UniRule"/>
</dbReference>
<dbReference type="GO" id="GO:0005737">
    <property type="term" value="C:cytoplasm"/>
    <property type="evidence" value="ECO:0007669"/>
    <property type="project" value="UniProtKB-SubCell"/>
</dbReference>
<dbReference type="PANTHER" id="PTHR15189">
    <property type="entry name" value="BRISC AND BRCA1-A COMPLEX MEMBER 2"/>
    <property type="match status" value="1"/>
</dbReference>
<dbReference type="Proteomes" id="UP001152888">
    <property type="component" value="Unassembled WGS sequence"/>
</dbReference>
<keyword evidence="3 15" id="KW-0963">Cytoplasm</keyword>
<name>A0A9P0LPG1_ACAOB</name>
<dbReference type="GO" id="GO:0051301">
    <property type="term" value="P:cell division"/>
    <property type="evidence" value="ECO:0007669"/>
    <property type="project" value="UniProtKB-UniRule"/>
</dbReference>
<dbReference type="GO" id="GO:0070552">
    <property type="term" value="C:BRISC complex"/>
    <property type="evidence" value="ECO:0007669"/>
    <property type="project" value="UniProtKB-UniRule"/>
</dbReference>
<keyword evidence="12 15" id="KW-0539">Nucleus</keyword>
<evidence type="ECO:0000256" key="7">
    <source>
        <dbReference type="ARBA" id="ARBA00022763"/>
    </source>
</evidence>
<keyword evidence="6" id="KW-0677">Repeat</keyword>
<dbReference type="EMBL" id="CAKOFQ010007260">
    <property type="protein sequence ID" value="CAH1996453.1"/>
    <property type="molecule type" value="Genomic_DNA"/>
</dbReference>
<comment type="subunit">
    <text evidence="15">Component of the ARISC complex. Component of the BRCA1-A complex. Component of the BRISC complex. Binds polyubiquitin.</text>
</comment>
<keyword evidence="4 15" id="KW-0132">Cell division</keyword>
<evidence type="ECO:0000256" key="14">
    <source>
        <dbReference type="ARBA" id="ARBA00025766"/>
    </source>
</evidence>
<keyword evidence="9 15" id="KW-0833">Ubl conjugation pathway</keyword>
<dbReference type="GO" id="GO:0006325">
    <property type="term" value="P:chromatin organization"/>
    <property type="evidence" value="ECO:0007669"/>
    <property type="project" value="UniProtKB-UniRule"/>
</dbReference>
<evidence type="ECO:0000256" key="15">
    <source>
        <dbReference type="RuleBase" id="RU368019"/>
    </source>
</evidence>